<comment type="caution">
    <text evidence="6">The sequence shown here is derived from an EMBL/GenBank/DDBJ whole genome shotgun (WGS) entry which is preliminary data.</text>
</comment>
<evidence type="ECO:0000256" key="1">
    <source>
        <dbReference type="ARBA" id="ARBA00004141"/>
    </source>
</evidence>
<dbReference type="GO" id="GO:0005886">
    <property type="term" value="C:plasma membrane"/>
    <property type="evidence" value="ECO:0007669"/>
    <property type="project" value="UniProtKB-ARBA"/>
</dbReference>
<dbReference type="RefSeq" id="WP_132025212.1">
    <property type="nucleotide sequence ID" value="NZ_CP068564.1"/>
</dbReference>
<keyword evidence="3 5" id="KW-1133">Transmembrane helix</keyword>
<dbReference type="OrthoDB" id="2039442at2"/>
<keyword evidence="2 5" id="KW-0812">Transmembrane</keyword>
<reference evidence="6 7" key="1">
    <citation type="submission" date="2019-03" db="EMBL/GenBank/DDBJ databases">
        <title>Genomic Encyclopedia of Type Strains, Phase IV (KMG-IV): sequencing the most valuable type-strain genomes for metagenomic binning, comparative biology and taxonomic classification.</title>
        <authorList>
            <person name="Goeker M."/>
        </authorList>
    </citation>
    <scope>NUCLEOTIDE SEQUENCE [LARGE SCALE GENOMIC DNA]</scope>
    <source>
        <strain evidence="6 7">DSM 26752</strain>
    </source>
</reference>
<feature type="transmembrane region" description="Helical" evidence="5">
    <location>
        <begin position="262"/>
        <end position="281"/>
    </location>
</feature>
<accession>A0A4R3L0E9</accession>
<dbReference type="AlphaFoldDB" id="A0A4R3L0E9"/>
<evidence type="ECO:0000256" key="2">
    <source>
        <dbReference type="ARBA" id="ARBA00022692"/>
    </source>
</evidence>
<feature type="transmembrane region" description="Helical" evidence="5">
    <location>
        <begin position="14"/>
        <end position="46"/>
    </location>
</feature>
<dbReference type="Proteomes" id="UP000294567">
    <property type="component" value="Unassembled WGS sequence"/>
</dbReference>
<sequence>MGYGFSSIHPLPSFLYYIGAIIFTMTFYHPVFLLSGLFILIIINLIQDKGKKLKSYSKFYLFMGLIIVILNPIISSRGETVLFYVFDKVITLESFLYGICTMLSLISIMILFLSYNIIITDDKFMYLFSGILPNTSFLIMMTMRFVPLFKSRAEEIAIVQKLKGGEYYKNSFKEKIKEGMQILSILVTWSLEDSIQTARSMRSRGYGIVKDRSFYFNYKMSALDIIVLIAIIILIFILLISWNMNLFSYQIYPKVQSIKFDFKTTLFFILYSLYMGIPIIIEGIDKMKWHK</sequence>
<organism evidence="6 7">
    <name type="scientific">Keratinibaculum paraultunense</name>
    <dbReference type="NCBI Taxonomy" id="1278232"/>
    <lineage>
        <taxon>Bacteria</taxon>
        <taxon>Bacillati</taxon>
        <taxon>Bacillota</taxon>
        <taxon>Tissierellia</taxon>
        <taxon>Tissierellales</taxon>
        <taxon>Tepidimicrobiaceae</taxon>
        <taxon>Keratinibaculum</taxon>
    </lineage>
</organism>
<evidence type="ECO:0000313" key="7">
    <source>
        <dbReference type="Proteomes" id="UP000294567"/>
    </source>
</evidence>
<feature type="transmembrane region" description="Helical" evidence="5">
    <location>
        <begin position="222"/>
        <end position="242"/>
    </location>
</feature>
<gene>
    <name evidence="6" type="ORF">EDD65_10127</name>
</gene>
<evidence type="ECO:0000256" key="5">
    <source>
        <dbReference type="SAM" id="Phobius"/>
    </source>
</evidence>
<dbReference type="InterPro" id="IPR003339">
    <property type="entry name" value="ABC/ECF_trnsptr_transmembrane"/>
</dbReference>
<dbReference type="Pfam" id="PF02361">
    <property type="entry name" value="CbiQ"/>
    <property type="match status" value="1"/>
</dbReference>
<feature type="transmembrane region" description="Helical" evidence="5">
    <location>
        <begin position="95"/>
        <end position="118"/>
    </location>
</feature>
<keyword evidence="4 5" id="KW-0472">Membrane</keyword>
<dbReference type="EMBL" id="SMAE01000001">
    <property type="protein sequence ID" value="TCS91528.1"/>
    <property type="molecule type" value="Genomic_DNA"/>
</dbReference>
<protein>
    <submittedName>
        <fullName evidence="6">Energy-coupling factor transport system permease protein</fullName>
    </submittedName>
</protein>
<keyword evidence="7" id="KW-1185">Reference proteome</keyword>
<name>A0A4R3L0E9_9FIRM</name>
<feature type="transmembrane region" description="Helical" evidence="5">
    <location>
        <begin position="58"/>
        <end position="75"/>
    </location>
</feature>
<evidence type="ECO:0000256" key="3">
    <source>
        <dbReference type="ARBA" id="ARBA00022989"/>
    </source>
</evidence>
<dbReference type="CDD" id="cd16914">
    <property type="entry name" value="EcfT"/>
    <property type="match status" value="1"/>
</dbReference>
<comment type="subcellular location">
    <subcellularLocation>
        <location evidence="1">Membrane</location>
        <topology evidence="1">Multi-pass membrane protein</topology>
    </subcellularLocation>
</comment>
<evidence type="ECO:0000313" key="6">
    <source>
        <dbReference type="EMBL" id="TCS91528.1"/>
    </source>
</evidence>
<evidence type="ECO:0000256" key="4">
    <source>
        <dbReference type="ARBA" id="ARBA00023136"/>
    </source>
</evidence>
<proteinExistence type="predicted"/>